<accession>A0A8H6W8T0</accession>
<evidence type="ECO:0000256" key="3">
    <source>
        <dbReference type="ARBA" id="ARBA00022679"/>
    </source>
</evidence>
<dbReference type="GO" id="GO:0005524">
    <property type="term" value="F:ATP binding"/>
    <property type="evidence" value="ECO:0007669"/>
    <property type="project" value="UniProtKB-KW"/>
</dbReference>
<dbReference type="Proteomes" id="UP000636479">
    <property type="component" value="Unassembled WGS sequence"/>
</dbReference>
<reference evidence="10" key="1">
    <citation type="submission" date="2020-05" db="EMBL/GenBank/DDBJ databases">
        <title>Mycena genomes resolve the evolution of fungal bioluminescence.</title>
        <authorList>
            <person name="Tsai I.J."/>
        </authorList>
    </citation>
    <scope>NUCLEOTIDE SEQUENCE</scope>
    <source>
        <strain evidence="10">171206Taipei</strain>
    </source>
</reference>
<dbReference type="GeneID" id="59344519"/>
<keyword evidence="5 10" id="KW-0418">Kinase</keyword>
<dbReference type="GO" id="GO:0050684">
    <property type="term" value="P:regulation of mRNA processing"/>
    <property type="evidence" value="ECO:0007669"/>
    <property type="project" value="TreeGrafter"/>
</dbReference>
<dbReference type="Gene3D" id="1.10.510.10">
    <property type="entry name" value="Transferase(Phosphotransferase) domain 1"/>
    <property type="match status" value="1"/>
</dbReference>
<dbReference type="PANTHER" id="PTHR47634:SF9">
    <property type="entry name" value="PROTEIN KINASE DOMAIN-CONTAINING PROTEIN-RELATED"/>
    <property type="match status" value="1"/>
</dbReference>
<dbReference type="OrthoDB" id="5979581at2759"/>
<evidence type="ECO:0000256" key="2">
    <source>
        <dbReference type="ARBA" id="ARBA00022527"/>
    </source>
</evidence>
<dbReference type="InterPro" id="IPR000719">
    <property type="entry name" value="Prot_kinase_dom"/>
</dbReference>
<name>A0A8H6W8T0_9AGAR</name>
<dbReference type="SUPFAM" id="SSF56112">
    <property type="entry name" value="Protein kinase-like (PK-like)"/>
    <property type="match status" value="1"/>
</dbReference>
<evidence type="ECO:0000256" key="8">
    <source>
        <dbReference type="ARBA" id="ARBA00048679"/>
    </source>
</evidence>
<dbReference type="PANTHER" id="PTHR47634">
    <property type="entry name" value="PROTEIN KINASE DOMAIN-CONTAINING PROTEIN-RELATED"/>
    <property type="match status" value="1"/>
</dbReference>
<dbReference type="AlphaFoldDB" id="A0A8H6W8T0"/>
<keyword evidence="11" id="KW-1185">Reference proteome</keyword>
<keyword evidence="3" id="KW-0808">Transferase</keyword>
<comment type="catalytic activity">
    <reaction evidence="7">
        <text>L-threonyl-[protein] + ATP = O-phospho-L-threonyl-[protein] + ADP + H(+)</text>
        <dbReference type="Rhea" id="RHEA:46608"/>
        <dbReference type="Rhea" id="RHEA-COMP:11060"/>
        <dbReference type="Rhea" id="RHEA-COMP:11605"/>
        <dbReference type="ChEBI" id="CHEBI:15378"/>
        <dbReference type="ChEBI" id="CHEBI:30013"/>
        <dbReference type="ChEBI" id="CHEBI:30616"/>
        <dbReference type="ChEBI" id="CHEBI:61977"/>
        <dbReference type="ChEBI" id="CHEBI:456216"/>
        <dbReference type="EC" id="2.7.11.1"/>
    </reaction>
</comment>
<evidence type="ECO:0000256" key="7">
    <source>
        <dbReference type="ARBA" id="ARBA00047899"/>
    </source>
</evidence>
<dbReference type="EMBL" id="JACAZF010000004">
    <property type="protein sequence ID" value="KAF7307276.1"/>
    <property type="molecule type" value="Genomic_DNA"/>
</dbReference>
<protein>
    <recommendedName>
        <fullName evidence="1">non-specific serine/threonine protein kinase</fullName>
        <ecNumber evidence="1">2.7.11.1</ecNumber>
    </recommendedName>
</protein>
<comment type="caution">
    <text evidence="10">The sequence shown here is derived from an EMBL/GenBank/DDBJ whole genome shotgun (WGS) entry which is preliminary data.</text>
</comment>
<gene>
    <name evidence="10" type="ORF">MIND_00521400</name>
</gene>
<evidence type="ECO:0000313" key="10">
    <source>
        <dbReference type="EMBL" id="KAF7307276.1"/>
    </source>
</evidence>
<evidence type="ECO:0000259" key="9">
    <source>
        <dbReference type="PROSITE" id="PS50011"/>
    </source>
</evidence>
<evidence type="ECO:0000256" key="4">
    <source>
        <dbReference type="ARBA" id="ARBA00022741"/>
    </source>
</evidence>
<evidence type="ECO:0000313" key="11">
    <source>
        <dbReference type="Proteomes" id="UP000636479"/>
    </source>
</evidence>
<keyword evidence="6" id="KW-0067">ATP-binding</keyword>
<dbReference type="RefSeq" id="XP_037222295.1">
    <property type="nucleotide sequence ID" value="XM_037362003.1"/>
</dbReference>
<dbReference type="InterPro" id="IPR011009">
    <property type="entry name" value="Kinase-like_dom_sf"/>
</dbReference>
<dbReference type="GO" id="GO:0000245">
    <property type="term" value="P:spliceosomal complex assembly"/>
    <property type="evidence" value="ECO:0007669"/>
    <property type="project" value="TreeGrafter"/>
</dbReference>
<keyword evidence="4" id="KW-0547">Nucleotide-binding</keyword>
<dbReference type="Pfam" id="PF00069">
    <property type="entry name" value="Pkinase"/>
    <property type="match status" value="2"/>
</dbReference>
<evidence type="ECO:0000256" key="6">
    <source>
        <dbReference type="ARBA" id="ARBA00022840"/>
    </source>
</evidence>
<dbReference type="InterPro" id="IPR051334">
    <property type="entry name" value="SRPK"/>
</dbReference>
<proteinExistence type="predicted"/>
<keyword evidence="2" id="KW-0723">Serine/threonine-protein kinase</keyword>
<organism evidence="10 11">
    <name type="scientific">Mycena indigotica</name>
    <dbReference type="NCBI Taxonomy" id="2126181"/>
    <lineage>
        <taxon>Eukaryota</taxon>
        <taxon>Fungi</taxon>
        <taxon>Dikarya</taxon>
        <taxon>Basidiomycota</taxon>
        <taxon>Agaricomycotina</taxon>
        <taxon>Agaricomycetes</taxon>
        <taxon>Agaricomycetidae</taxon>
        <taxon>Agaricales</taxon>
        <taxon>Marasmiineae</taxon>
        <taxon>Mycenaceae</taxon>
        <taxon>Mycena</taxon>
    </lineage>
</organism>
<dbReference type="GO" id="GO:0004674">
    <property type="term" value="F:protein serine/threonine kinase activity"/>
    <property type="evidence" value="ECO:0007669"/>
    <property type="project" value="UniProtKB-KW"/>
</dbReference>
<dbReference type="SMART" id="SM00220">
    <property type="entry name" value="S_TKc"/>
    <property type="match status" value="1"/>
</dbReference>
<sequence length="412" mass="46792">MPFLESLLNYKPGGLHPVHIGDTFAEGRYEVIDKLGHGCSSTIWLVRDSTTANYVSLKIIEACRSESPSEFAVLKHLEATYDAEDEGSQYVVRMLDHFVHEGPNGVHFCIVQELMGPSLSLDLETFSYDYALPLDTASRLVGQLFLAVDYLHKRGIAHGDLHTGNILLCIPSTLDFDFGSPPKETCELPTPHAPKYLVVPIPLRLTKRFIWSCMLKPHIKLCDFSESYMASMTTPPRLACPHILRPPEGILTQLPHATLALDIWALAVVMYQILTNGDLLFYQFDDDILDAITLTLGKFPEPLWSSWSNRGEYFDEDGTPLNYPDWSSTPSHSPLMQKAQFWTNDEEEHAALAAMMERMLRYDAESRSSASELVQCEWIVEYCRPYLGDDVVLPKKRTRRRKLSFVFPPEWC</sequence>
<evidence type="ECO:0000256" key="5">
    <source>
        <dbReference type="ARBA" id="ARBA00022777"/>
    </source>
</evidence>
<evidence type="ECO:0000256" key="1">
    <source>
        <dbReference type="ARBA" id="ARBA00012513"/>
    </source>
</evidence>
<dbReference type="EC" id="2.7.11.1" evidence="1"/>
<dbReference type="Gene3D" id="3.30.200.20">
    <property type="entry name" value="Phosphorylase Kinase, domain 1"/>
    <property type="match status" value="1"/>
</dbReference>
<feature type="domain" description="Protein kinase" evidence="9">
    <location>
        <begin position="29"/>
        <end position="387"/>
    </location>
</feature>
<dbReference type="PROSITE" id="PS50011">
    <property type="entry name" value="PROTEIN_KINASE_DOM"/>
    <property type="match status" value="1"/>
</dbReference>
<comment type="catalytic activity">
    <reaction evidence="8">
        <text>L-seryl-[protein] + ATP = O-phospho-L-seryl-[protein] + ADP + H(+)</text>
        <dbReference type="Rhea" id="RHEA:17989"/>
        <dbReference type="Rhea" id="RHEA-COMP:9863"/>
        <dbReference type="Rhea" id="RHEA-COMP:11604"/>
        <dbReference type="ChEBI" id="CHEBI:15378"/>
        <dbReference type="ChEBI" id="CHEBI:29999"/>
        <dbReference type="ChEBI" id="CHEBI:30616"/>
        <dbReference type="ChEBI" id="CHEBI:83421"/>
        <dbReference type="ChEBI" id="CHEBI:456216"/>
        <dbReference type="EC" id="2.7.11.1"/>
    </reaction>
</comment>